<feature type="transmembrane region" description="Helical" evidence="6">
    <location>
        <begin position="452"/>
        <end position="471"/>
    </location>
</feature>
<sequence length="583" mass="63198">MPPTPALDGSQHLSLTESHLSAEATSWPEQPAAGHPPSPRGSGDRAAHGSESSQSHGGETLIEEGGDLDIVERVDGDLEKGEKGAAEGKGAEAIAGTEAPPLAADGTPVLVVDWKENDPAFPKNWSNRSRMGATFIVAAFTFLSPLSSTMISPATAQLAAKFDITDAVLESMVTSIFVLAYAIGPLFFGPASELWGRTVVLQLANLIYLVFNFVCAFAPNTGSMLAFRFLAGLGGSAPLAIGAGVLGDLWRPEERGKAASYYSLGPLIGPAVGPIAGGWIAQRVPNDGYRWVFFSTTIFCALVQLFGLRFLKETYSPVLLHRQALALKKEMGLPKDSDKVQTVFEIRERKTLRHIITHGLIRPFSMFAAEHIIKVLAVYMGIIYGIIYLTITSTTTIFTEIYGENVGLAGTNFIAQGLGFLIMAQIQGRLMDVLYRKLKNHYASDGKPEFRLPLMVPASIFLPLGLLLYGWGAEHHLHWIVVDIGMFFIAAGMIGNFQVINLYLIDTFSIYAASALAAATFLRSLCGFAFPLFATYMWEGIGYGWGCTLLALVAMAVSWPAIPILYLYGEKIRKTSKYAVKKR</sequence>
<feature type="transmembrane region" description="Helical" evidence="6">
    <location>
        <begin position="131"/>
        <end position="151"/>
    </location>
</feature>
<evidence type="ECO:0000256" key="5">
    <source>
        <dbReference type="SAM" id="MobiDB-lite"/>
    </source>
</evidence>
<feature type="transmembrane region" description="Helical" evidence="6">
    <location>
        <begin position="292"/>
        <end position="311"/>
    </location>
</feature>
<feature type="transmembrane region" description="Helical" evidence="6">
    <location>
        <begin position="411"/>
        <end position="431"/>
    </location>
</feature>
<keyword evidence="3 6" id="KW-1133">Transmembrane helix</keyword>
<dbReference type="InterPro" id="IPR011701">
    <property type="entry name" value="MFS"/>
</dbReference>
<dbReference type="InParanoid" id="A0A1Y2G272"/>
<feature type="transmembrane region" description="Helical" evidence="6">
    <location>
        <begin position="477"/>
        <end position="504"/>
    </location>
</feature>
<dbReference type="Gene3D" id="1.20.1250.20">
    <property type="entry name" value="MFS general substrate transporter like domains"/>
    <property type="match status" value="1"/>
</dbReference>
<organism evidence="8 9">
    <name type="scientific">Leucosporidium creatinivorum</name>
    <dbReference type="NCBI Taxonomy" id="106004"/>
    <lineage>
        <taxon>Eukaryota</taxon>
        <taxon>Fungi</taxon>
        <taxon>Dikarya</taxon>
        <taxon>Basidiomycota</taxon>
        <taxon>Pucciniomycotina</taxon>
        <taxon>Microbotryomycetes</taxon>
        <taxon>Leucosporidiales</taxon>
        <taxon>Leucosporidium</taxon>
    </lineage>
</organism>
<evidence type="ECO:0000256" key="3">
    <source>
        <dbReference type="ARBA" id="ARBA00022989"/>
    </source>
</evidence>
<dbReference type="EMBL" id="MCGR01000002">
    <property type="protein sequence ID" value="ORY91475.1"/>
    <property type="molecule type" value="Genomic_DNA"/>
</dbReference>
<dbReference type="Proteomes" id="UP000193467">
    <property type="component" value="Unassembled WGS sequence"/>
</dbReference>
<feature type="transmembrane region" description="Helical" evidence="6">
    <location>
        <begin position="543"/>
        <end position="568"/>
    </location>
</feature>
<dbReference type="PANTHER" id="PTHR23502:SF60">
    <property type="entry name" value="MAJOR FACILITATOR SUPERFAMILY (MFS) PROFILE DOMAIN-CONTAINING PROTEIN-RELATED"/>
    <property type="match status" value="1"/>
</dbReference>
<dbReference type="STRING" id="106004.A0A1Y2G272"/>
<evidence type="ECO:0000256" key="6">
    <source>
        <dbReference type="SAM" id="Phobius"/>
    </source>
</evidence>
<dbReference type="Pfam" id="PF07690">
    <property type="entry name" value="MFS_1"/>
    <property type="match status" value="1"/>
</dbReference>
<comment type="subcellular location">
    <subcellularLocation>
        <location evidence="1">Membrane</location>
        <topology evidence="1">Multi-pass membrane protein</topology>
    </subcellularLocation>
</comment>
<dbReference type="GO" id="GO:0016020">
    <property type="term" value="C:membrane"/>
    <property type="evidence" value="ECO:0007669"/>
    <property type="project" value="UniProtKB-SubCell"/>
</dbReference>
<feature type="transmembrane region" description="Helical" evidence="6">
    <location>
        <begin position="200"/>
        <end position="219"/>
    </location>
</feature>
<comment type="caution">
    <text evidence="8">The sequence shown here is derived from an EMBL/GenBank/DDBJ whole genome shotgun (WGS) entry which is preliminary data.</text>
</comment>
<feature type="domain" description="Major facilitator superfamily (MFS) profile" evidence="7">
    <location>
        <begin position="133"/>
        <end position="573"/>
    </location>
</feature>
<evidence type="ECO:0000256" key="2">
    <source>
        <dbReference type="ARBA" id="ARBA00022692"/>
    </source>
</evidence>
<evidence type="ECO:0000313" key="9">
    <source>
        <dbReference type="Proteomes" id="UP000193467"/>
    </source>
</evidence>
<evidence type="ECO:0000256" key="1">
    <source>
        <dbReference type="ARBA" id="ARBA00004141"/>
    </source>
</evidence>
<feature type="transmembrane region" description="Helical" evidence="6">
    <location>
        <begin position="259"/>
        <end position="280"/>
    </location>
</feature>
<dbReference type="AlphaFoldDB" id="A0A1Y2G272"/>
<feature type="compositionally biased region" description="Low complexity" evidence="5">
    <location>
        <begin position="49"/>
        <end position="59"/>
    </location>
</feature>
<dbReference type="OrthoDB" id="6770063at2759"/>
<dbReference type="InterPro" id="IPR020846">
    <property type="entry name" value="MFS_dom"/>
</dbReference>
<keyword evidence="9" id="KW-1185">Reference proteome</keyword>
<dbReference type="InterPro" id="IPR036259">
    <property type="entry name" value="MFS_trans_sf"/>
</dbReference>
<keyword evidence="4 6" id="KW-0472">Membrane</keyword>
<dbReference type="PANTHER" id="PTHR23502">
    <property type="entry name" value="MAJOR FACILITATOR SUPERFAMILY"/>
    <property type="match status" value="1"/>
</dbReference>
<feature type="transmembrane region" description="Helical" evidence="6">
    <location>
        <begin position="171"/>
        <end position="188"/>
    </location>
</feature>
<feature type="compositionally biased region" description="Polar residues" evidence="5">
    <location>
        <begin position="11"/>
        <end position="28"/>
    </location>
</feature>
<feature type="transmembrane region" description="Helical" evidence="6">
    <location>
        <begin position="225"/>
        <end position="247"/>
    </location>
</feature>
<dbReference type="PROSITE" id="PS50850">
    <property type="entry name" value="MFS"/>
    <property type="match status" value="1"/>
</dbReference>
<gene>
    <name evidence="8" type="ORF">BCR35DRAFT_298639</name>
</gene>
<feature type="transmembrane region" description="Helical" evidence="6">
    <location>
        <begin position="516"/>
        <end position="537"/>
    </location>
</feature>
<dbReference type="GO" id="GO:0022857">
    <property type="term" value="F:transmembrane transporter activity"/>
    <property type="evidence" value="ECO:0007669"/>
    <property type="project" value="InterPro"/>
</dbReference>
<name>A0A1Y2G272_9BASI</name>
<dbReference type="SUPFAM" id="SSF103473">
    <property type="entry name" value="MFS general substrate transporter"/>
    <property type="match status" value="1"/>
</dbReference>
<feature type="region of interest" description="Disordered" evidence="5">
    <location>
        <begin position="1"/>
        <end position="70"/>
    </location>
</feature>
<feature type="transmembrane region" description="Helical" evidence="6">
    <location>
        <begin position="372"/>
        <end position="391"/>
    </location>
</feature>
<evidence type="ECO:0000313" key="8">
    <source>
        <dbReference type="EMBL" id="ORY91475.1"/>
    </source>
</evidence>
<evidence type="ECO:0000256" key="4">
    <source>
        <dbReference type="ARBA" id="ARBA00023136"/>
    </source>
</evidence>
<keyword evidence="2 6" id="KW-0812">Transmembrane</keyword>
<protein>
    <submittedName>
        <fullName evidence="8">Major facilitator superfamily domain-containing protein</fullName>
    </submittedName>
</protein>
<dbReference type="FunFam" id="1.20.1250.20:FF:000011">
    <property type="entry name" value="MFS multidrug transporter, putative"/>
    <property type="match status" value="1"/>
</dbReference>
<dbReference type="CDD" id="cd17323">
    <property type="entry name" value="MFS_Tpo1_MDR_like"/>
    <property type="match status" value="1"/>
</dbReference>
<proteinExistence type="predicted"/>
<evidence type="ECO:0000259" key="7">
    <source>
        <dbReference type="PROSITE" id="PS50850"/>
    </source>
</evidence>
<dbReference type="FunCoup" id="A0A1Y2G272">
    <property type="interactions" value="8"/>
</dbReference>
<reference evidence="8 9" key="1">
    <citation type="submission" date="2016-07" db="EMBL/GenBank/DDBJ databases">
        <title>Pervasive Adenine N6-methylation of Active Genes in Fungi.</title>
        <authorList>
            <consortium name="DOE Joint Genome Institute"/>
            <person name="Mondo S.J."/>
            <person name="Dannebaum R.O."/>
            <person name="Kuo R.C."/>
            <person name="Labutti K."/>
            <person name="Haridas S."/>
            <person name="Kuo A."/>
            <person name="Salamov A."/>
            <person name="Ahrendt S.R."/>
            <person name="Lipzen A."/>
            <person name="Sullivan W."/>
            <person name="Andreopoulos W.B."/>
            <person name="Clum A."/>
            <person name="Lindquist E."/>
            <person name="Daum C."/>
            <person name="Ramamoorthy G.K."/>
            <person name="Gryganskyi A."/>
            <person name="Culley D."/>
            <person name="Magnuson J.K."/>
            <person name="James T.Y."/>
            <person name="O'Malley M.A."/>
            <person name="Stajich J.E."/>
            <person name="Spatafora J.W."/>
            <person name="Visel A."/>
            <person name="Grigoriev I.V."/>
        </authorList>
    </citation>
    <scope>NUCLEOTIDE SEQUENCE [LARGE SCALE GENOMIC DNA]</scope>
    <source>
        <strain evidence="8 9">62-1032</strain>
    </source>
</reference>
<accession>A0A1Y2G272</accession>